<reference evidence="1 2" key="1">
    <citation type="submission" date="2024-06" db="EMBL/GenBank/DDBJ databases">
        <title>Genomic Encyclopedia of Type Strains, Phase IV (KMG-IV): sequencing the most valuable type-strain genomes for metagenomic binning, comparative biology and taxonomic classification.</title>
        <authorList>
            <person name="Goeker M."/>
        </authorList>
    </citation>
    <scope>NUCLEOTIDE SEQUENCE [LARGE SCALE GENOMIC DNA]</scope>
    <source>
        <strain evidence="1 2">DSM 21331</strain>
    </source>
</reference>
<evidence type="ECO:0000313" key="2">
    <source>
        <dbReference type="Proteomes" id="UP001549145"/>
    </source>
</evidence>
<dbReference type="RefSeq" id="WP_354465613.1">
    <property type="nucleotide sequence ID" value="NZ_JBEPMM010000003.1"/>
</dbReference>
<comment type="caution">
    <text evidence="1">The sequence shown here is derived from an EMBL/GenBank/DDBJ whole genome shotgun (WGS) entry which is preliminary data.</text>
</comment>
<proteinExistence type="predicted"/>
<dbReference type="Proteomes" id="UP001549145">
    <property type="component" value="Unassembled WGS sequence"/>
</dbReference>
<dbReference type="EMBL" id="JBEPMM010000003">
    <property type="protein sequence ID" value="MET3692173.1"/>
    <property type="molecule type" value="Genomic_DNA"/>
</dbReference>
<sequence>MIGAITASQAGLAAATQRYGASAEGIAAIGTSLPAATQVDLSTTAVQMLQDKAAIDMNTASLKSTFESERRVLDILA</sequence>
<name>A0ABV2L2W0_9HYPH</name>
<organism evidence="1 2">
    <name type="scientific">Methylobacterium goesingense</name>
    <dbReference type="NCBI Taxonomy" id="243690"/>
    <lineage>
        <taxon>Bacteria</taxon>
        <taxon>Pseudomonadati</taxon>
        <taxon>Pseudomonadota</taxon>
        <taxon>Alphaproteobacteria</taxon>
        <taxon>Hyphomicrobiales</taxon>
        <taxon>Methylobacteriaceae</taxon>
        <taxon>Methylobacterium</taxon>
    </lineage>
</organism>
<gene>
    <name evidence="1" type="ORF">ABID43_001704</name>
</gene>
<accession>A0ABV2L2W0</accession>
<keyword evidence="2" id="KW-1185">Reference proteome</keyword>
<evidence type="ECO:0000313" key="1">
    <source>
        <dbReference type="EMBL" id="MET3692173.1"/>
    </source>
</evidence>
<protein>
    <submittedName>
        <fullName evidence="1">Uncharacterized protein</fullName>
    </submittedName>
</protein>